<dbReference type="PANTHER" id="PTHR30314">
    <property type="entry name" value="CELL DIVISION PROTEIN FTSZ-RELATED"/>
    <property type="match status" value="1"/>
</dbReference>
<evidence type="ECO:0000313" key="4">
    <source>
        <dbReference type="EMBL" id="MBE1426969.1"/>
    </source>
</evidence>
<name>A0ABR9H8B3_9BACT</name>
<accession>A0ABR9H8B3</accession>
<keyword evidence="2" id="KW-0342">GTP-binding</keyword>
<evidence type="ECO:0000256" key="2">
    <source>
        <dbReference type="ARBA" id="ARBA00023134"/>
    </source>
</evidence>
<keyword evidence="4" id="KW-0131">Cell cycle</keyword>
<dbReference type="SUPFAM" id="SSF52490">
    <property type="entry name" value="Tubulin nucleotide-binding domain-like"/>
    <property type="match status" value="1"/>
</dbReference>
<dbReference type="PRINTS" id="PR00423">
    <property type="entry name" value="CELLDVISFTSZ"/>
</dbReference>
<gene>
    <name evidence="4" type="ORF">H4684_003653</name>
</gene>
<dbReference type="InterPro" id="IPR003008">
    <property type="entry name" value="Tubulin_FtsZ_GTPase"/>
</dbReference>
<organism evidence="4 5">
    <name type="scientific">Desulfomicrobium macestii</name>
    <dbReference type="NCBI Taxonomy" id="90731"/>
    <lineage>
        <taxon>Bacteria</taxon>
        <taxon>Pseudomonadati</taxon>
        <taxon>Thermodesulfobacteriota</taxon>
        <taxon>Desulfovibrionia</taxon>
        <taxon>Desulfovibrionales</taxon>
        <taxon>Desulfomicrobiaceae</taxon>
        <taxon>Desulfomicrobium</taxon>
    </lineage>
</organism>
<dbReference type="RefSeq" id="WP_192624805.1">
    <property type="nucleotide sequence ID" value="NZ_JADBGG010000039.1"/>
</dbReference>
<evidence type="ECO:0000259" key="3">
    <source>
        <dbReference type="SMART" id="SM00864"/>
    </source>
</evidence>
<feature type="domain" description="Tubulin/FtsZ GTPase" evidence="3">
    <location>
        <begin position="8"/>
        <end position="194"/>
    </location>
</feature>
<protein>
    <submittedName>
        <fullName evidence="4">Cell division GTPase FtsZ</fullName>
    </submittedName>
</protein>
<dbReference type="PANTHER" id="PTHR30314:SF3">
    <property type="entry name" value="MITOCHONDRIAL DIVISION PROTEIN FSZA"/>
    <property type="match status" value="1"/>
</dbReference>
<evidence type="ECO:0000256" key="1">
    <source>
        <dbReference type="ARBA" id="ARBA00022741"/>
    </source>
</evidence>
<sequence length="197" mass="20816">MRNEEKSECCIVGVGGAGTNIVNRVHASNISGIDCIVANTDFASLRNSPVSRQIQLGYGGRGAAGCPAYGKDAAWRSCPQIRSALEGYSLVCVVAGLGGGTGTGASPVVALLALESGACVAIAVTVPFEFEGEARERTASEGLKLLKGISDEMLVFDSDVYFRENIPFQTLIDRMDANIGKLLPKWIRFLIEESVQG</sequence>
<proteinExistence type="predicted"/>
<dbReference type="Proteomes" id="UP000639010">
    <property type="component" value="Unassembled WGS sequence"/>
</dbReference>
<dbReference type="GO" id="GO:0051301">
    <property type="term" value="P:cell division"/>
    <property type="evidence" value="ECO:0007669"/>
    <property type="project" value="UniProtKB-KW"/>
</dbReference>
<dbReference type="Gene3D" id="3.40.50.1440">
    <property type="entry name" value="Tubulin/FtsZ, GTPase domain"/>
    <property type="match status" value="1"/>
</dbReference>
<comment type="caution">
    <text evidence="4">The sequence shown here is derived from an EMBL/GenBank/DDBJ whole genome shotgun (WGS) entry which is preliminary data.</text>
</comment>
<keyword evidence="4" id="KW-0132">Cell division</keyword>
<dbReference type="Pfam" id="PF00091">
    <property type="entry name" value="Tubulin"/>
    <property type="match status" value="1"/>
</dbReference>
<keyword evidence="1" id="KW-0547">Nucleotide-binding</keyword>
<dbReference type="SMART" id="SM00864">
    <property type="entry name" value="Tubulin"/>
    <property type="match status" value="1"/>
</dbReference>
<reference evidence="4 5" key="1">
    <citation type="submission" date="2020-10" db="EMBL/GenBank/DDBJ databases">
        <title>Genomic Encyclopedia of Type Strains, Phase IV (KMG-IV): sequencing the most valuable type-strain genomes for metagenomic binning, comparative biology and taxonomic classification.</title>
        <authorList>
            <person name="Goeker M."/>
        </authorList>
    </citation>
    <scope>NUCLEOTIDE SEQUENCE [LARGE SCALE GENOMIC DNA]</scope>
    <source>
        <strain evidence="4 5">DSM 4194</strain>
    </source>
</reference>
<dbReference type="InterPro" id="IPR036525">
    <property type="entry name" value="Tubulin/FtsZ_GTPase_sf"/>
</dbReference>
<dbReference type="EMBL" id="JADBGG010000039">
    <property type="protein sequence ID" value="MBE1426969.1"/>
    <property type="molecule type" value="Genomic_DNA"/>
</dbReference>
<evidence type="ECO:0000313" key="5">
    <source>
        <dbReference type="Proteomes" id="UP000639010"/>
    </source>
</evidence>
<dbReference type="InterPro" id="IPR045061">
    <property type="entry name" value="FtsZ/CetZ"/>
</dbReference>
<keyword evidence="5" id="KW-1185">Reference proteome</keyword>